<reference evidence="3" key="2">
    <citation type="submission" date="2009-06" db="EMBL/GenBank/DDBJ databases">
        <authorList>
            <person name="Sebastian Y."/>
            <person name="Madupu R."/>
            <person name="Durkin A.S."/>
            <person name="Torralba M."/>
            <person name="Methe B."/>
            <person name="Sutton G.G."/>
            <person name="Strausberg R.L."/>
            <person name="Nelson K.E."/>
        </authorList>
    </citation>
    <scope>NUCLEOTIDE SEQUENCE [LARGE SCALE GENOMIC DNA]</scope>
    <source>
        <strain evidence="3">ATCC 10379</strain>
    </source>
</reference>
<accession>C5NUI5</accession>
<dbReference type="InterPro" id="IPR050228">
    <property type="entry name" value="Carboxylesterase_BioH"/>
</dbReference>
<evidence type="ECO:0000313" key="3">
    <source>
        <dbReference type="EMBL" id="EER69186.1"/>
    </source>
</evidence>
<organism evidence="3 4">
    <name type="scientific">Gemella haemolysans ATCC 10379</name>
    <dbReference type="NCBI Taxonomy" id="546270"/>
    <lineage>
        <taxon>Bacteria</taxon>
        <taxon>Bacillati</taxon>
        <taxon>Bacillota</taxon>
        <taxon>Bacilli</taxon>
        <taxon>Bacillales</taxon>
        <taxon>Gemellaceae</taxon>
        <taxon>Gemella</taxon>
    </lineage>
</organism>
<evidence type="ECO:0000256" key="1">
    <source>
        <dbReference type="SAM" id="Phobius"/>
    </source>
</evidence>
<keyword evidence="1" id="KW-0812">Transmembrane</keyword>
<evidence type="ECO:0000313" key="4">
    <source>
        <dbReference type="Proteomes" id="UP000006004"/>
    </source>
</evidence>
<dbReference type="GeneID" id="93287735"/>
<dbReference type="OrthoDB" id="9112061at2"/>
<dbReference type="Pfam" id="PF12697">
    <property type="entry name" value="Abhydrolase_6"/>
    <property type="match status" value="1"/>
</dbReference>
<proteinExistence type="predicted"/>
<dbReference type="eggNOG" id="COG2267">
    <property type="taxonomic scope" value="Bacteria"/>
</dbReference>
<dbReference type="ESTHER" id="9bacl-c5nui5">
    <property type="family name" value="6_AlphaBeta_hydrolase"/>
</dbReference>
<dbReference type="SUPFAM" id="SSF53474">
    <property type="entry name" value="alpha/beta-Hydrolases"/>
    <property type="match status" value="1"/>
</dbReference>
<dbReference type="Gene3D" id="3.40.50.1820">
    <property type="entry name" value="alpha/beta hydrolase"/>
    <property type="match status" value="1"/>
</dbReference>
<evidence type="ECO:0000259" key="2">
    <source>
        <dbReference type="Pfam" id="PF12697"/>
    </source>
</evidence>
<comment type="caution">
    <text evidence="3">The sequence shown here is derived from an EMBL/GenBank/DDBJ whole genome shotgun (WGS) entry which is preliminary data.</text>
</comment>
<protein>
    <submittedName>
        <fullName evidence="3">Hydrolase, alpha/beta domain protein</fullName>
    </submittedName>
</protein>
<gene>
    <name evidence="3" type="ORF">GEMHA0001_0088</name>
</gene>
<dbReference type="EMBL" id="ACDZ02000004">
    <property type="protein sequence ID" value="EER69186.1"/>
    <property type="molecule type" value="Genomic_DNA"/>
</dbReference>
<dbReference type="RefSeq" id="WP_004392819.1">
    <property type="nucleotide sequence ID" value="NZ_ACDZ02000004.1"/>
</dbReference>
<dbReference type="AlphaFoldDB" id="C5NUI5"/>
<dbReference type="PANTHER" id="PTHR43194">
    <property type="entry name" value="HYDROLASE ALPHA/BETA FOLD FAMILY"/>
    <property type="match status" value="1"/>
</dbReference>
<reference evidence="3" key="1">
    <citation type="submission" date="2009-01" db="EMBL/GenBank/DDBJ databases">
        <authorList>
            <person name="Fulton L."/>
            <person name="Clifton S."/>
            <person name="Chinwalla A.T."/>
            <person name="Mitreva M."/>
            <person name="Sodergren E."/>
            <person name="Weinstock G."/>
            <person name="Clifton S."/>
            <person name="Dooling D.J."/>
            <person name="Fulton B."/>
            <person name="Minx P."/>
            <person name="Pepin K.H."/>
            <person name="Johnson M."/>
            <person name="Bhonagiri V."/>
            <person name="Nash W.E."/>
            <person name="Mardis E.R."/>
            <person name="Wilson R.K."/>
        </authorList>
    </citation>
    <scope>NUCLEOTIDE SEQUENCE [LARGE SCALE GENOMIC DNA]</scope>
    <source>
        <strain evidence="3">ATCC 10379</strain>
    </source>
</reference>
<keyword evidence="4" id="KW-1185">Reference proteome</keyword>
<feature type="domain" description="AB hydrolase-1" evidence="2">
    <location>
        <begin position="4"/>
        <end position="231"/>
    </location>
</feature>
<dbReference type="InterPro" id="IPR000073">
    <property type="entry name" value="AB_hydrolase_1"/>
</dbReference>
<sequence length="254" mass="29110">MTNIVLIHGTWCDGSVWGEFVNELEKLGLNVYTPTLRYHDLPYKEVEKKVAEVSLDEFTNDIVDLIETLDEAPIVLGHSLGGLLAQKVAMRTKTKGLILMGTAPAAGIFAFYPSMVICFYKHFLRWGFWKKSMPPYKHAFYDYCMNNQDEADKEREFSKLVPESGFTYFQMALPFLDKQKGAYIDFDKVNEPVLVITGSEDKMVHPNIARATAKRYKNATLNVIEGSDHMYEAPKYRNKTIESIDKWLISNKLN</sequence>
<keyword evidence="1" id="KW-0472">Membrane</keyword>
<dbReference type="PANTHER" id="PTHR43194:SF2">
    <property type="entry name" value="PEROXISOMAL MEMBRANE PROTEIN LPX1"/>
    <property type="match status" value="1"/>
</dbReference>
<keyword evidence="1" id="KW-1133">Transmembrane helix</keyword>
<dbReference type="InterPro" id="IPR029058">
    <property type="entry name" value="AB_hydrolase_fold"/>
</dbReference>
<name>C5NUI5_9BACL</name>
<dbReference type="GO" id="GO:0016787">
    <property type="term" value="F:hydrolase activity"/>
    <property type="evidence" value="ECO:0007669"/>
    <property type="project" value="UniProtKB-KW"/>
</dbReference>
<dbReference type="Proteomes" id="UP000006004">
    <property type="component" value="Unassembled WGS sequence"/>
</dbReference>
<keyword evidence="3" id="KW-0378">Hydrolase</keyword>
<feature type="transmembrane region" description="Helical" evidence="1">
    <location>
        <begin position="97"/>
        <end position="120"/>
    </location>
</feature>